<proteinExistence type="predicted"/>
<sequence>MLALAPLSHLEKLAAATQPALSLAPWSPGTLDIHHISTGRGSCAFLMCPDGTTLMIDAGSILSHIEPYRDKFLIDPRPNESLRPGQWIARYVQHCLAEANRNEIDYFLLTHFHEDHMGEIAPGNFTLSPKSRFGNYQLGGVTDVAELIPIKTIIDRNYPSYDYPLPHNSPQDKNYQEFGRSFIQRGGQIERIIPGSTSQITLTQEQAKFPSFSIRNLAANGEVWTGVGEETRHYFPRLDSLNAKDYPTENKCSLAIRLSYGKFDYFSAGDMDHEIRYGHLPWGDIESVVAKASGPVEVAVADHHGWVDACGPEWVQALRAQVYVINAWDSAHPTMTSLNNMLSKELYPGPRMVFSTAMKPESVIALRRIAEITSQNGHVIFRVAPSGDSFEVFVKDSGTENGKVVSRFGPFLCN</sequence>
<dbReference type="AlphaFoldDB" id="A0A7W7ZJ21"/>
<organism evidence="1 2">
    <name type="scientific">Granulicella aggregans</name>
    <dbReference type="NCBI Taxonomy" id="474949"/>
    <lineage>
        <taxon>Bacteria</taxon>
        <taxon>Pseudomonadati</taxon>
        <taxon>Acidobacteriota</taxon>
        <taxon>Terriglobia</taxon>
        <taxon>Terriglobales</taxon>
        <taxon>Acidobacteriaceae</taxon>
        <taxon>Granulicella</taxon>
    </lineage>
</organism>
<comment type="caution">
    <text evidence="1">The sequence shown here is derived from an EMBL/GenBank/DDBJ whole genome shotgun (WGS) entry which is preliminary data.</text>
</comment>
<accession>A0A7W7ZJ21</accession>
<keyword evidence="1" id="KW-0378">Hydrolase</keyword>
<reference evidence="1 2" key="1">
    <citation type="submission" date="2020-08" db="EMBL/GenBank/DDBJ databases">
        <title>Genomic Encyclopedia of Type Strains, Phase IV (KMG-V): Genome sequencing to study the core and pangenomes of soil and plant-associated prokaryotes.</title>
        <authorList>
            <person name="Whitman W."/>
        </authorList>
    </citation>
    <scope>NUCLEOTIDE SEQUENCE [LARGE SCALE GENOMIC DNA]</scope>
    <source>
        <strain evidence="1 2">M8UP14</strain>
    </source>
</reference>
<dbReference type="Gene3D" id="3.60.15.10">
    <property type="entry name" value="Ribonuclease Z/Hydroxyacylglutathione hydrolase-like"/>
    <property type="match status" value="1"/>
</dbReference>
<evidence type="ECO:0000313" key="1">
    <source>
        <dbReference type="EMBL" id="MBB5060834.1"/>
    </source>
</evidence>
<dbReference type="InterPro" id="IPR036866">
    <property type="entry name" value="RibonucZ/Hydroxyglut_hydro"/>
</dbReference>
<dbReference type="InterPro" id="IPR052159">
    <property type="entry name" value="Competence_DNA_uptake"/>
</dbReference>
<dbReference type="Proteomes" id="UP000540989">
    <property type="component" value="Unassembled WGS sequence"/>
</dbReference>
<dbReference type="SUPFAM" id="SSF56281">
    <property type="entry name" value="Metallo-hydrolase/oxidoreductase"/>
    <property type="match status" value="1"/>
</dbReference>
<name>A0A7W7ZJ21_9BACT</name>
<dbReference type="EMBL" id="JACHIP010000020">
    <property type="protein sequence ID" value="MBB5060834.1"/>
    <property type="molecule type" value="Genomic_DNA"/>
</dbReference>
<keyword evidence="2" id="KW-1185">Reference proteome</keyword>
<dbReference type="PANTHER" id="PTHR30619:SF1">
    <property type="entry name" value="RECOMBINATION PROTEIN 2"/>
    <property type="match status" value="1"/>
</dbReference>
<dbReference type="GO" id="GO:0016787">
    <property type="term" value="F:hydrolase activity"/>
    <property type="evidence" value="ECO:0007669"/>
    <property type="project" value="UniProtKB-KW"/>
</dbReference>
<dbReference type="PANTHER" id="PTHR30619">
    <property type="entry name" value="DNA INTERNALIZATION/COMPETENCE PROTEIN COMEC/REC2"/>
    <property type="match status" value="1"/>
</dbReference>
<protein>
    <submittedName>
        <fullName evidence="1">Beta-lactamase superfamily II metal-dependent hydrolase</fullName>
    </submittedName>
</protein>
<evidence type="ECO:0000313" key="2">
    <source>
        <dbReference type="Proteomes" id="UP000540989"/>
    </source>
</evidence>
<gene>
    <name evidence="1" type="ORF">HDF16_005570</name>
</gene>